<dbReference type="EMBL" id="JARIHO010000042">
    <property type="protein sequence ID" value="KAJ7326256.1"/>
    <property type="molecule type" value="Genomic_DNA"/>
</dbReference>
<accession>A0AAD6ZK43</accession>
<comment type="caution">
    <text evidence="2">The sequence shown here is derived from an EMBL/GenBank/DDBJ whole genome shotgun (WGS) entry which is preliminary data.</text>
</comment>
<keyword evidence="1" id="KW-0812">Transmembrane</keyword>
<dbReference type="AlphaFoldDB" id="A0AAD6ZK43"/>
<keyword evidence="3" id="KW-1185">Reference proteome</keyword>
<keyword evidence="1" id="KW-0472">Membrane</keyword>
<reference evidence="2" key="1">
    <citation type="submission" date="2023-03" db="EMBL/GenBank/DDBJ databases">
        <title>Massive genome expansion in bonnet fungi (Mycena s.s.) driven by repeated elements and novel gene families across ecological guilds.</title>
        <authorList>
            <consortium name="Lawrence Berkeley National Laboratory"/>
            <person name="Harder C.B."/>
            <person name="Miyauchi S."/>
            <person name="Viragh M."/>
            <person name="Kuo A."/>
            <person name="Thoen E."/>
            <person name="Andreopoulos B."/>
            <person name="Lu D."/>
            <person name="Skrede I."/>
            <person name="Drula E."/>
            <person name="Henrissat B."/>
            <person name="Morin E."/>
            <person name="Kohler A."/>
            <person name="Barry K."/>
            <person name="LaButti K."/>
            <person name="Morin E."/>
            <person name="Salamov A."/>
            <person name="Lipzen A."/>
            <person name="Mereny Z."/>
            <person name="Hegedus B."/>
            <person name="Baldrian P."/>
            <person name="Stursova M."/>
            <person name="Weitz H."/>
            <person name="Taylor A."/>
            <person name="Grigoriev I.V."/>
            <person name="Nagy L.G."/>
            <person name="Martin F."/>
            <person name="Kauserud H."/>
        </authorList>
    </citation>
    <scope>NUCLEOTIDE SEQUENCE</scope>
    <source>
        <strain evidence="2">CBHHK002</strain>
    </source>
</reference>
<gene>
    <name evidence="2" type="ORF">DFH08DRAFT_940955</name>
</gene>
<evidence type="ECO:0000256" key="1">
    <source>
        <dbReference type="SAM" id="Phobius"/>
    </source>
</evidence>
<protein>
    <submittedName>
        <fullName evidence="2">Uncharacterized protein</fullName>
    </submittedName>
</protein>
<feature type="transmembrane region" description="Helical" evidence="1">
    <location>
        <begin position="27"/>
        <end position="46"/>
    </location>
</feature>
<sequence>MPDLIVQLLPLALTPLAALVPNGIQRWLILTLAALYFGGFVVLPNLPSVRLKKLEKYIDETVQVHAIAVQELEKDPRFVTETSLRVARIKLSESILRTKTLSGKDVAWKKYAQHLRGLSFHVDECQKDVQEIRMSILHRFTEDIEQRRAILEKAFLNPVQVPGAPAVEIEFNTLGKSHPFASSNQNNVAEVNRGRASAIWGHISKRF</sequence>
<evidence type="ECO:0000313" key="2">
    <source>
        <dbReference type="EMBL" id="KAJ7326256.1"/>
    </source>
</evidence>
<proteinExistence type="predicted"/>
<evidence type="ECO:0000313" key="3">
    <source>
        <dbReference type="Proteomes" id="UP001218218"/>
    </source>
</evidence>
<keyword evidence="1" id="KW-1133">Transmembrane helix</keyword>
<dbReference type="Proteomes" id="UP001218218">
    <property type="component" value="Unassembled WGS sequence"/>
</dbReference>
<name>A0AAD6ZK43_9AGAR</name>
<organism evidence="2 3">
    <name type="scientific">Mycena albidolilacea</name>
    <dbReference type="NCBI Taxonomy" id="1033008"/>
    <lineage>
        <taxon>Eukaryota</taxon>
        <taxon>Fungi</taxon>
        <taxon>Dikarya</taxon>
        <taxon>Basidiomycota</taxon>
        <taxon>Agaricomycotina</taxon>
        <taxon>Agaricomycetes</taxon>
        <taxon>Agaricomycetidae</taxon>
        <taxon>Agaricales</taxon>
        <taxon>Marasmiineae</taxon>
        <taxon>Mycenaceae</taxon>
        <taxon>Mycena</taxon>
    </lineage>
</organism>